<dbReference type="InterPro" id="IPR032675">
    <property type="entry name" value="LRR_dom_sf"/>
</dbReference>
<accession>A0AAE0A3Q2</accession>
<evidence type="ECO:0000313" key="2">
    <source>
        <dbReference type="Proteomes" id="UP001281410"/>
    </source>
</evidence>
<evidence type="ECO:0008006" key="3">
    <source>
        <dbReference type="Google" id="ProtNLM"/>
    </source>
</evidence>
<proteinExistence type="predicted"/>
<comment type="caution">
    <text evidence="1">The sequence shown here is derived from an EMBL/GenBank/DDBJ whole genome shotgun (WGS) entry which is preliminary data.</text>
</comment>
<gene>
    <name evidence="1" type="ORF">Dsin_023519</name>
</gene>
<protein>
    <recommendedName>
        <fullName evidence="3">Disease resistance protein</fullName>
    </recommendedName>
</protein>
<sequence>MARENTPEEWERAVVVLKRLAHEFSEKIRKTIPFAKLEFLELQQLKNLKSIYWNAMPFRHLKEIKVIGCPKLKKLPLDFNSAKERKIDIEGEQDWWDRLQWVDPVIQNAFQPCFKNSW</sequence>
<reference evidence="1" key="1">
    <citation type="journal article" date="2023" name="Plant J.">
        <title>Genome sequences and population genomics provide insights into the demographic history, inbreeding, and mutation load of two 'living fossil' tree species of Dipteronia.</title>
        <authorList>
            <person name="Feng Y."/>
            <person name="Comes H.P."/>
            <person name="Chen J."/>
            <person name="Zhu S."/>
            <person name="Lu R."/>
            <person name="Zhang X."/>
            <person name="Li P."/>
            <person name="Qiu J."/>
            <person name="Olsen K.M."/>
            <person name="Qiu Y."/>
        </authorList>
    </citation>
    <scope>NUCLEOTIDE SEQUENCE</scope>
    <source>
        <strain evidence="1">NBL</strain>
    </source>
</reference>
<organism evidence="1 2">
    <name type="scientific">Dipteronia sinensis</name>
    <dbReference type="NCBI Taxonomy" id="43782"/>
    <lineage>
        <taxon>Eukaryota</taxon>
        <taxon>Viridiplantae</taxon>
        <taxon>Streptophyta</taxon>
        <taxon>Embryophyta</taxon>
        <taxon>Tracheophyta</taxon>
        <taxon>Spermatophyta</taxon>
        <taxon>Magnoliopsida</taxon>
        <taxon>eudicotyledons</taxon>
        <taxon>Gunneridae</taxon>
        <taxon>Pentapetalae</taxon>
        <taxon>rosids</taxon>
        <taxon>malvids</taxon>
        <taxon>Sapindales</taxon>
        <taxon>Sapindaceae</taxon>
        <taxon>Hippocastanoideae</taxon>
        <taxon>Acereae</taxon>
        <taxon>Dipteronia</taxon>
    </lineage>
</organism>
<dbReference type="Gene3D" id="3.80.10.10">
    <property type="entry name" value="Ribonuclease Inhibitor"/>
    <property type="match status" value="1"/>
</dbReference>
<evidence type="ECO:0000313" key="1">
    <source>
        <dbReference type="EMBL" id="KAK3200104.1"/>
    </source>
</evidence>
<dbReference type="AlphaFoldDB" id="A0AAE0A3Q2"/>
<name>A0AAE0A3Q2_9ROSI</name>
<dbReference type="Proteomes" id="UP001281410">
    <property type="component" value="Unassembled WGS sequence"/>
</dbReference>
<dbReference type="EMBL" id="JANJYJ010000007">
    <property type="protein sequence ID" value="KAK3200104.1"/>
    <property type="molecule type" value="Genomic_DNA"/>
</dbReference>
<keyword evidence="2" id="KW-1185">Reference proteome</keyword>